<evidence type="ECO:0000256" key="2">
    <source>
        <dbReference type="SAM" id="SignalP"/>
    </source>
</evidence>
<dbReference type="Proteomes" id="UP000267003">
    <property type="component" value="Unassembled WGS sequence"/>
</dbReference>
<keyword evidence="2" id="KW-0732">Signal</keyword>
<evidence type="ECO:0000256" key="1">
    <source>
        <dbReference type="SAM" id="MobiDB-lite"/>
    </source>
</evidence>
<name>A0A3A8PSE4_9BACT</name>
<feature type="region of interest" description="Disordered" evidence="1">
    <location>
        <begin position="22"/>
        <end position="50"/>
    </location>
</feature>
<dbReference type="OrthoDB" id="237393at2"/>
<feature type="signal peptide" evidence="2">
    <location>
        <begin position="1"/>
        <end position="17"/>
    </location>
</feature>
<gene>
    <name evidence="3" type="ORF">D7W81_33350</name>
</gene>
<dbReference type="InterPro" id="IPR011050">
    <property type="entry name" value="Pectin_lyase_fold/virulence"/>
</dbReference>
<organism evidence="3 4">
    <name type="scientific">Corallococcus aberystwythensis</name>
    <dbReference type="NCBI Taxonomy" id="2316722"/>
    <lineage>
        <taxon>Bacteria</taxon>
        <taxon>Pseudomonadati</taxon>
        <taxon>Myxococcota</taxon>
        <taxon>Myxococcia</taxon>
        <taxon>Myxococcales</taxon>
        <taxon>Cystobacterineae</taxon>
        <taxon>Myxococcaceae</taxon>
        <taxon>Corallococcus</taxon>
    </lineage>
</organism>
<dbReference type="PANTHER" id="PTHR41339:SF1">
    <property type="entry name" value="SECRETED PROTEIN"/>
    <property type="match status" value="1"/>
</dbReference>
<evidence type="ECO:0000313" key="4">
    <source>
        <dbReference type="Proteomes" id="UP000267003"/>
    </source>
</evidence>
<dbReference type="PANTHER" id="PTHR41339">
    <property type="entry name" value="LIPL48"/>
    <property type="match status" value="1"/>
</dbReference>
<dbReference type="SUPFAM" id="SSF51126">
    <property type="entry name" value="Pectin lyase-like"/>
    <property type="match status" value="1"/>
</dbReference>
<accession>A0A3A8PSE4</accession>
<dbReference type="EMBL" id="RAWK01000272">
    <property type="protein sequence ID" value="RKH56615.1"/>
    <property type="molecule type" value="Genomic_DNA"/>
</dbReference>
<sequence>MKSLFASVLTLSSLALLSGCGDDDDKNNGNPDGGGDPQATEQDVKGSIQGDTTWKAGTTYTLKDYVFVESGTLTIEPGVTIKGDTGSALVITRDAKLNAVGTAEKPIVFTSSQAAGTRAAGDWGGVVLLGKARINVAGGENTIEGFFATSGDTRTKYGGQDDVHDCGKLKYARIEFAGYELAEDNELNGLTTGACGSATDIDYVQVHKGADDGVEMFGGTAGLKHIVISQPDDDGLDYDLGWRGKVQFLVVQQNATVGNRAIEASGNKNDNAATPHTMPEIWNATFIGSGRAAGTTPAQEGLVFNTGAGGLLRNVIVANFADTAVDVDGTASAALWNAANPELSIQNALFWNNKGNTASISNAPNPKKDAAGTVTDPDVSKFAEAEKVLATGLNNKVVDAQLTAALNLDAPNFTPAAGSAALNPDNAATPGAGFDASARFVGAVGTTNWLTGWTAFPKN</sequence>
<protein>
    <recommendedName>
        <fullName evidence="5">T9SS C-terminal target domain-containing protein</fullName>
    </recommendedName>
</protein>
<dbReference type="RefSeq" id="WP_120559451.1">
    <property type="nucleotide sequence ID" value="NZ_RAWK01000272.1"/>
</dbReference>
<feature type="chain" id="PRO_5017384136" description="T9SS C-terminal target domain-containing protein" evidence="2">
    <location>
        <begin position="18"/>
        <end position="459"/>
    </location>
</feature>
<keyword evidence="4" id="KW-1185">Reference proteome</keyword>
<dbReference type="PROSITE" id="PS51257">
    <property type="entry name" value="PROKAR_LIPOPROTEIN"/>
    <property type="match status" value="1"/>
</dbReference>
<comment type="caution">
    <text evidence="3">The sequence shown here is derived from an EMBL/GenBank/DDBJ whole genome shotgun (WGS) entry which is preliminary data.</text>
</comment>
<proteinExistence type="predicted"/>
<evidence type="ECO:0008006" key="5">
    <source>
        <dbReference type="Google" id="ProtNLM"/>
    </source>
</evidence>
<dbReference type="AlphaFoldDB" id="A0A3A8PSE4"/>
<reference evidence="4" key="1">
    <citation type="submission" date="2018-09" db="EMBL/GenBank/DDBJ databases">
        <authorList>
            <person name="Livingstone P.G."/>
            <person name="Whitworth D.E."/>
        </authorList>
    </citation>
    <scope>NUCLEOTIDE SEQUENCE [LARGE SCALE GENOMIC DNA]</scope>
    <source>
        <strain evidence="4">AB050A</strain>
    </source>
</reference>
<evidence type="ECO:0000313" key="3">
    <source>
        <dbReference type="EMBL" id="RKH56615.1"/>
    </source>
</evidence>